<comment type="caution">
    <text evidence="1">The sequence shown here is derived from an EMBL/GenBank/DDBJ whole genome shotgun (WGS) entry which is preliminary data.</text>
</comment>
<sequence length="137" mass="15507">MSGGGQDFDVFGNVRQAPLLRVTLGDTHSVEMNLRMAGQYANAETGLCYNIHRYYDPQQGRYLTPTRLVWKAASIVMPTPDFRYPPQLILIDRQQKKKLKDEHIIFKMRLASNLPAMREPGAAWKSNCCSMCRAAAS</sequence>
<dbReference type="Gene3D" id="2.180.10.10">
    <property type="entry name" value="RHS repeat-associated core"/>
    <property type="match status" value="1"/>
</dbReference>
<name>A0A6L5QPD1_9BURK</name>
<dbReference type="Proteomes" id="UP000481037">
    <property type="component" value="Unassembled WGS sequence"/>
</dbReference>
<keyword evidence="2" id="KW-1185">Reference proteome</keyword>
<reference evidence="1 2" key="1">
    <citation type="submission" date="2019-11" db="EMBL/GenBank/DDBJ databases">
        <title>Novel species isolated from a subtropical stream in China.</title>
        <authorList>
            <person name="Lu H."/>
        </authorList>
    </citation>
    <scope>NUCLEOTIDE SEQUENCE [LARGE SCALE GENOMIC DNA]</scope>
    <source>
        <strain evidence="1 2">FT25W</strain>
    </source>
</reference>
<dbReference type="AlphaFoldDB" id="A0A6L5QPD1"/>
<dbReference type="InterPro" id="IPR022385">
    <property type="entry name" value="Rhs_assc_core"/>
</dbReference>
<dbReference type="NCBIfam" id="TIGR03696">
    <property type="entry name" value="Rhs_assc_core"/>
    <property type="match status" value="1"/>
</dbReference>
<evidence type="ECO:0000313" key="1">
    <source>
        <dbReference type="EMBL" id="MRX11724.1"/>
    </source>
</evidence>
<dbReference type="EMBL" id="WKJM01000043">
    <property type="protein sequence ID" value="MRX11724.1"/>
    <property type="molecule type" value="Genomic_DNA"/>
</dbReference>
<accession>A0A6L5QPD1</accession>
<gene>
    <name evidence="1" type="ORF">GJ697_28235</name>
</gene>
<proteinExistence type="predicted"/>
<organism evidence="1 2">
    <name type="scientific">Duganella alba</name>
    <dbReference type="NCBI Taxonomy" id="2666081"/>
    <lineage>
        <taxon>Bacteria</taxon>
        <taxon>Pseudomonadati</taxon>
        <taxon>Pseudomonadota</taxon>
        <taxon>Betaproteobacteria</taxon>
        <taxon>Burkholderiales</taxon>
        <taxon>Oxalobacteraceae</taxon>
        <taxon>Telluria group</taxon>
        <taxon>Duganella</taxon>
    </lineage>
</organism>
<evidence type="ECO:0000313" key="2">
    <source>
        <dbReference type="Proteomes" id="UP000481037"/>
    </source>
</evidence>
<protein>
    <submittedName>
        <fullName evidence="1">Uncharacterized protein</fullName>
    </submittedName>
</protein>